<protein>
    <submittedName>
        <fullName evidence="1">Uncharacterized protein</fullName>
    </submittedName>
</protein>
<dbReference type="EMBL" id="MK072384">
    <property type="protein sequence ID" value="AYV82833.1"/>
    <property type="molecule type" value="Genomic_DNA"/>
</dbReference>
<sequence length="79" mass="8991">MPQIFHVKIVKELSIGSFFGVVKLWKRRNLLFRNIAINLKIIPMIERRIIKGKRSTAAILKNGNISEIQMVGSMVASVQ</sequence>
<name>A0A3G5AAF7_9VIRU</name>
<proteinExistence type="predicted"/>
<evidence type="ECO:0000313" key="1">
    <source>
        <dbReference type="EMBL" id="AYV82833.1"/>
    </source>
</evidence>
<gene>
    <name evidence="1" type="ORF">Hyperionvirus2_201</name>
</gene>
<accession>A0A3G5AAF7</accession>
<reference evidence="1" key="1">
    <citation type="submission" date="2018-10" db="EMBL/GenBank/DDBJ databases">
        <title>Hidden diversity of soil giant viruses.</title>
        <authorList>
            <person name="Schulz F."/>
            <person name="Alteio L."/>
            <person name="Goudeau D."/>
            <person name="Ryan E.M."/>
            <person name="Malmstrom R.R."/>
            <person name="Blanchard J."/>
            <person name="Woyke T."/>
        </authorList>
    </citation>
    <scope>NUCLEOTIDE SEQUENCE</scope>
    <source>
        <strain evidence="1">HYV1</strain>
    </source>
</reference>
<organism evidence="1">
    <name type="scientific">Hyperionvirus sp</name>
    <dbReference type="NCBI Taxonomy" id="2487770"/>
    <lineage>
        <taxon>Viruses</taxon>
        <taxon>Varidnaviria</taxon>
        <taxon>Bamfordvirae</taxon>
        <taxon>Nucleocytoviricota</taxon>
        <taxon>Megaviricetes</taxon>
        <taxon>Imitervirales</taxon>
        <taxon>Mimiviridae</taxon>
        <taxon>Klosneuvirinae</taxon>
    </lineage>
</organism>